<dbReference type="VEuPathDB" id="MicrosporidiaDB:CWI39_1332p0010"/>
<evidence type="ECO:0000313" key="1">
    <source>
        <dbReference type="EMBL" id="TBU01672.1"/>
    </source>
</evidence>
<dbReference type="AlphaFoldDB" id="A0A4V2JUW2"/>
<dbReference type="Proteomes" id="UP000293045">
    <property type="component" value="Unassembled WGS sequence"/>
</dbReference>
<organism evidence="1 2">
    <name type="scientific">Hamiltosporidium magnivora</name>
    <dbReference type="NCBI Taxonomy" id="148818"/>
    <lineage>
        <taxon>Eukaryota</taxon>
        <taxon>Fungi</taxon>
        <taxon>Fungi incertae sedis</taxon>
        <taxon>Microsporidia</taxon>
        <taxon>Dubosqiidae</taxon>
        <taxon>Hamiltosporidium</taxon>
    </lineage>
</organism>
<accession>A0A4V2JUW2</accession>
<dbReference type="EMBL" id="PIXR01001332">
    <property type="protein sequence ID" value="TBU01672.1"/>
    <property type="molecule type" value="Genomic_DNA"/>
</dbReference>
<name>A0A4V2JUW2_9MICR</name>
<gene>
    <name evidence="1" type="ORF">CWI39_1332p0010</name>
</gene>
<sequence>MRGESAYLYVTAARSINVSVSAFNEEDFKLSIKEINESSHRQGILTPIFVMNNARIHHYCGLNDDEEIASYRIKYP</sequence>
<reference evidence="1 2" key="1">
    <citation type="submission" date="2017-12" db="EMBL/GenBank/DDBJ databases">
        <authorList>
            <person name="Pombert J.-F."/>
            <person name="Haag K.L."/>
            <person name="Ebert D."/>
        </authorList>
    </citation>
    <scope>NUCLEOTIDE SEQUENCE [LARGE SCALE GENOMIC DNA]</scope>
    <source>
        <strain evidence="1">IL-BN-2</strain>
    </source>
</reference>
<comment type="caution">
    <text evidence="1">The sequence shown here is derived from an EMBL/GenBank/DDBJ whole genome shotgun (WGS) entry which is preliminary data.</text>
</comment>
<evidence type="ECO:0000313" key="2">
    <source>
        <dbReference type="Proteomes" id="UP000293045"/>
    </source>
</evidence>
<proteinExistence type="predicted"/>
<protein>
    <submittedName>
        <fullName evidence="1">Uncharacterized protein</fullName>
    </submittedName>
</protein>